<dbReference type="GO" id="GO:0008271">
    <property type="term" value="F:secondary active sulfate transmembrane transporter activity"/>
    <property type="evidence" value="ECO:0007669"/>
    <property type="project" value="InterPro"/>
</dbReference>
<organism evidence="7 8">
    <name type="scientific">Lentibacillus cibarius</name>
    <dbReference type="NCBI Taxonomy" id="2583219"/>
    <lineage>
        <taxon>Bacteria</taxon>
        <taxon>Bacillati</taxon>
        <taxon>Bacillota</taxon>
        <taxon>Bacilli</taxon>
        <taxon>Bacillales</taxon>
        <taxon>Bacillaceae</taxon>
        <taxon>Lentibacillus</taxon>
    </lineage>
</organism>
<proteinExistence type="predicted"/>
<feature type="transmembrane region" description="Helical" evidence="5">
    <location>
        <begin position="120"/>
        <end position="140"/>
    </location>
</feature>
<feature type="transmembrane region" description="Helical" evidence="5">
    <location>
        <begin position="46"/>
        <end position="62"/>
    </location>
</feature>
<keyword evidence="8" id="KW-1185">Reference proteome</keyword>
<feature type="domain" description="STAS" evidence="6">
    <location>
        <begin position="402"/>
        <end position="493"/>
    </location>
</feature>
<evidence type="ECO:0000256" key="5">
    <source>
        <dbReference type="SAM" id="Phobius"/>
    </source>
</evidence>
<dbReference type="PROSITE" id="PS01130">
    <property type="entry name" value="SLC26A"/>
    <property type="match status" value="1"/>
</dbReference>
<feature type="transmembrane region" description="Helical" evidence="5">
    <location>
        <begin position="90"/>
        <end position="108"/>
    </location>
</feature>
<reference evidence="7 8" key="1">
    <citation type="submission" date="2019-07" db="EMBL/GenBank/DDBJ databases">
        <title>Genomic analysis of Lentibacillus sp. NKC851-2.</title>
        <authorList>
            <person name="Oh Y.J."/>
        </authorList>
    </citation>
    <scope>NUCLEOTIDE SEQUENCE [LARGE SCALE GENOMIC DNA]</scope>
    <source>
        <strain evidence="7 8">NKC851-2</strain>
    </source>
</reference>
<evidence type="ECO:0000313" key="8">
    <source>
        <dbReference type="Proteomes" id="UP000319280"/>
    </source>
</evidence>
<dbReference type="Gene3D" id="3.30.750.24">
    <property type="entry name" value="STAS domain"/>
    <property type="match status" value="1"/>
</dbReference>
<comment type="subcellular location">
    <subcellularLocation>
        <location evidence="1">Membrane</location>
        <topology evidence="1">Multi-pass membrane protein</topology>
    </subcellularLocation>
</comment>
<dbReference type="AlphaFoldDB" id="A0A549YH64"/>
<feature type="transmembrane region" description="Helical" evidence="5">
    <location>
        <begin position="321"/>
        <end position="339"/>
    </location>
</feature>
<evidence type="ECO:0000256" key="1">
    <source>
        <dbReference type="ARBA" id="ARBA00004141"/>
    </source>
</evidence>
<dbReference type="InterPro" id="IPR052706">
    <property type="entry name" value="Membrane-Transporter-like"/>
</dbReference>
<dbReference type="PANTHER" id="PTHR43310">
    <property type="entry name" value="SULFATE TRANSPORTER YBAR-RELATED"/>
    <property type="match status" value="1"/>
</dbReference>
<keyword evidence="3 5" id="KW-1133">Transmembrane helix</keyword>
<accession>A0A549YH64</accession>
<feature type="transmembrane region" description="Helical" evidence="5">
    <location>
        <begin position="20"/>
        <end position="40"/>
    </location>
</feature>
<dbReference type="Proteomes" id="UP000319280">
    <property type="component" value="Unassembled WGS sequence"/>
</dbReference>
<sequence>MNSNTIIQSSWFSNIKGDVLAGIVVAMALIPEAIAFSIIAGVDPMVGLYASFCIAVVIAFVGGRPGMISAATGATALLMVTLVAEHGLQYLLAATILTGVLQILMGVFKLGRLMKFVPRSVMVGFVNSLAILIFTAQLTHFKGESWPMYAMVGGALAIIYILPRFTKAVPSPLVAIITITVIAMMTGSGVRTVGDMGELTQQLPFFLLPDIPLNFETLQIIFPYSLSIAIVGLVESLLTASIVDDMTDSTSDKNREAKGQGMANIVSGFFGGMAGCAMIGQSVINVKSGGRGRLSALTAGVFLMVLIMLLNDFLVKIPMAALVGVMIMVSIGTFEWSSLKTIHKAPLSDTVVMIATVITVLLTHDLSKGVLVGIVLSAVFFASKISKVNVTELASDMAAKKVYRISGQLFFASVTEFVESFDFNESVEEVKLDLTHAHLWDDSAVGAIDKVVMKYEQNGVKVQLGGLNAESNQLLEKLTAHPKTENLQEAVNE</sequence>
<evidence type="ECO:0000256" key="4">
    <source>
        <dbReference type="ARBA" id="ARBA00023136"/>
    </source>
</evidence>
<dbReference type="InterPro" id="IPR018045">
    <property type="entry name" value="S04_transporter_CS"/>
</dbReference>
<feature type="transmembrane region" description="Helical" evidence="5">
    <location>
        <begin position="174"/>
        <end position="194"/>
    </location>
</feature>
<keyword evidence="2 5" id="KW-0812">Transmembrane</keyword>
<protein>
    <submittedName>
        <fullName evidence="7">SulP family inorganic anion transporter</fullName>
    </submittedName>
</protein>
<feature type="transmembrane region" description="Helical" evidence="5">
    <location>
        <begin position="351"/>
        <end position="381"/>
    </location>
</feature>
<feature type="transmembrane region" description="Helical" evidence="5">
    <location>
        <begin position="296"/>
        <end position="314"/>
    </location>
</feature>
<dbReference type="GO" id="GO:0016020">
    <property type="term" value="C:membrane"/>
    <property type="evidence" value="ECO:0007669"/>
    <property type="project" value="UniProtKB-SubCell"/>
</dbReference>
<feature type="transmembrane region" description="Helical" evidence="5">
    <location>
        <begin position="221"/>
        <end position="243"/>
    </location>
</feature>
<dbReference type="PANTHER" id="PTHR43310:SF1">
    <property type="entry name" value="SULFATE TRANSPORTER YBAR-RELATED"/>
    <property type="match status" value="1"/>
</dbReference>
<dbReference type="SUPFAM" id="SSF52091">
    <property type="entry name" value="SpoIIaa-like"/>
    <property type="match status" value="1"/>
</dbReference>
<feature type="transmembrane region" description="Helical" evidence="5">
    <location>
        <begin position="146"/>
        <end position="162"/>
    </location>
</feature>
<evidence type="ECO:0000259" key="6">
    <source>
        <dbReference type="PROSITE" id="PS50801"/>
    </source>
</evidence>
<evidence type="ECO:0000256" key="2">
    <source>
        <dbReference type="ARBA" id="ARBA00022692"/>
    </source>
</evidence>
<dbReference type="InterPro" id="IPR002645">
    <property type="entry name" value="STAS_dom"/>
</dbReference>
<feature type="transmembrane region" description="Helical" evidence="5">
    <location>
        <begin position="263"/>
        <end position="284"/>
    </location>
</feature>
<dbReference type="InterPro" id="IPR011547">
    <property type="entry name" value="SLC26A/SulP_dom"/>
</dbReference>
<comment type="caution">
    <text evidence="7">The sequence shown here is derived from an EMBL/GenBank/DDBJ whole genome shotgun (WGS) entry which is preliminary data.</text>
</comment>
<evidence type="ECO:0000313" key="7">
    <source>
        <dbReference type="EMBL" id="TRM11230.1"/>
    </source>
</evidence>
<gene>
    <name evidence="7" type="ORF">FH966_05625</name>
</gene>
<dbReference type="PROSITE" id="PS50801">
    <property type="entry name" value="STAS"/>
    <property type="match status" value="1"/>
</dbReference>
<evidence type="ECO:0000256" key="3">
    <source>
        <dbReference type="ARBA" id="ARBA00022989"/>
    </source>
</evidence>
<dbReference type="RefSeq" id="WP_142790387.1">
    <property type="nucleotide sequence ID" value="NZ_VJMZ01000001.1"/>
</dbReference>
<keyword evidence="4 5" id="KW-0472">Membrane</keyword>
<dbReference type="Pfam" id="PF01740">
    <property type="entry name" value="STAS"/>
    <property type="match status" value="1"/>
</dbReference>
<dbReference type="InterPro" id="IPR036513">
    <property type="entry name" value="STAS_dom_sf"/>
</dbReference>
<dbReference type="CDD" id="cd07042">
    <property type="entry name" value="STAS_SulP_like_sulfate_transporter"/>
    <property type="match status" value="1"/>
</dbReference>
<dbReference type="EMBL" id="VJMZ01000001">
    <property type="protein sequence ID" value="TRM11230.1"/>
    <property type="molecule type" value="Genomic_DNA"/>
</dbReference>
<name>A0A549YH64_9BACI</name>
<dbReference type="Pfam" id="PF00916">
    <property type="entry name" value="Sulfate_transp"/>
    <property type="match status" value="2"/>
</dbReference>